<dbReference type="EMBL" id="BAABLF010000008">
    <property type="protein sequence ID" value="GAA5190546.1"/>
    <property type="molecule type" value="Genomic_DNA"/>
</dbReference>
<protein>
    <submittedName>
        <fullName evidence="3">DUF3192 domain-containing protein</fullName>
    </submittedName>
</protein>
<keyword evidence="1 2" id="KW-0732">Signal</keyword>
<dbReference type="Pfam" id="PF11399">
    <property type="entry name" value="DUF3192"/>
    <property type="match status" value="1"/>
</dbReference>
<feature type="signal peptide" evidence="2">
    <location>
        <begin position="1"/>
        <end position="19"/>
    </location>
</feature>
<name>A0ABP9S2E7_9GAMM</name>
<organism evidence="3 4">
    <name type="scientific">Ferrimonas gelatinilytica</name>
    <dbReference type="NCBI Taxonomy" id="1255257"/>
    <lineage>
        <taxon>Bacteria</taxon>
        <taxon>Pseudomonadati</taxon>
        <taxon>Pseudomonadota</taxon>
        <taxon>Gammaproteobacteria</taxon>
        <taxon>Alteromonadales</taxon>
        <taxon>Ferrimonadaceae</taxon>
        <taxon>Ferrimonas</taxon>
    </lineage>
</organism>
<evidence type="ECO:0000256" key="1">
    <source>
        <dbReference type="ARBA" id="ARBA00022729"/>
    </source>
</evidence>
<gene>
    <name evidence="3" type="ORF">GCM10025772_15470</name>
</gene>
<keyword evidence="4" id="KW-1185">Reference proteome</keyword>
<dbReference type="InterPro" id="IPR021534">
    <property type="entry name" value="DUF3192"/>
</dbReference>
<dbReference type="InterPro" id="IPR037873">
    <property type="entry name" value="BamE-like"/>
</dbReference>
<comment type="caution">
    <text evidence="3">The sequence shown here is derived from an EMBL/GenBank/DDBJ whole genome shotgun (WGS) entry which is preliminary data.</text>
</comment>
<accession>A0ABP9S2E7</accession>
<dbReference type="PROSITE" id="PS51257">
    <property type="entry name" value="PROKAR_LIPOPROTEIN"/>
    <property type="match status" value="1"/>
</dbReference>
<sequence>MKKTILAATLAAMAITSLSGCVVKVGGDGGWDADHLSSWEKQQERNRKNLAQISLGMTVDQVRVIMGTADFNEVYQKDQGVVQVLYYRTHRLHGDGVTEKEECTPVVFRDGAVTGWGETAVNLAI</sequence>
<dbReference type="Gene3D" id="3.30.1450.10">
    <property type="match status" value="1"/>
</dbReference>
<proteinExistence type="predicted"/>
<dbReference type="RefSeq" id="WP_345316479.1">
    <property type="nucleotide sequence ID" value="NZ_BAABLF010000008.1"/>
</dbReference>
<evidence type="ECO:0000256" key="2">
    <source>
        <dbReference type="SAM" id="SignalP"/>
    </source>
</evidence>
<evidence type="ECO:0000313" key="4">
    <source>
        <dbReference type="Proteomes" id="UP001501600"/>
    </source>
</evidence>
<evidence type="ECO:0000313" key="3">
    <source>
        <dbReference type="EMBL" id="GAA5190546.1"/>
    </source>
</evidence>
<dbReference type="Proteomes" id="UP001501600">
    <property type="component" value="Unassembled WGS sequence"/>
</dbReference>
<reference evidence="4" key="1">
    <citation type="journal article" date="2019" name="Int. J. Syst. Evol. Microbiol.">
        <title>The Global Catalogue of Microorganisms (GCM) 10K type strain sequencing project: providing services to taxonomists for standard genome sequencing and annotation.</title>
        <authorList>
            <consortium name="The Broad Institute Genomics Platform"/>
            <consortium name="The Broad Institute Genome Sequencing Center for Infectious Disease"/>
            <person name="Wu L."/>
            <person name="Ma J."/>
        </authorList>
    </citation>
    <scope>NUCLEOTIDE SEQUENCE [LARGE SCALE GENOMIC DNA]</scope>
    <source>
        <strain evidence="4">JCM 18720</strain>
    </source>
</reference>
<feature type="chain" id="PRO_5045751123" evidence="2">
    <location>
        <begin position="20"/>
        <end position="125"/>
    </location>
</feature>